<accession>A0ABW4L5M3</accession>
<dbReference type="EMBL" id="JBHUEE010000005">
    <property type="protein sequence ID" value="MFD1718459.1"/>
    <property type="molecule type" value="Genomic_DNA"/>
</dbReference>
<reference evidence="7" key="1">
    <citation type="journal article" date="2019" name="Int. J. Syst. Evol. Microbiol.">
        <title>The Global Catalogue of Microorganisms (GCM) 10K type strain sequencing project: providing services to taxonomists for standard genome sequencing and annotation.</title>
        <authorList>
            <consortium name="The Broad Institute Genomics Platform"/>
            <consortium name="The Broad Institute Genome Sequencing Center for Infectious Disease"/>
            <person name="Wu L."/>
            <person name="Ma J."/>
        </authorList>
    </citation>
    <scope>NUCLEOTIDE SEQUENCE [LARGE SCALE GENOMIC DNA]</scope>
    <source>
        <strain evidence="7">JCM 17130</strain>
    </source>
</reference>
<dbReference type="InterPro" id="IPR029016">
    <property type="entry name" value="GAF-like_dom_sf"/>
</dbReference>
<keyword evidence="3" id="KW-0804">Transcription</keyword>
<dbReference type="PROSITE" id="PS51077">
    <property type="entry name" value="HTH_ICLR"/>
    <property type="match status" value="1"/>
</dbReference>
<dbReference type="Proteomes" id="UP001597277">
    <property type="component" value="Unassembled WGS sequence"/>
</dbReference>
<dbReference type="PROSITE" id="PS51078">
    <property type="entry name" value="ICLR_ED"/>
    <property type="match status" value="1"/>
</dbReference>
<keyword evidence="7" id="KW-1185">Reference proteome</keyword>
<dbReference type="PANTHER" id="PTHR30136:SF24">
    <property type="entry name" value="HTH-TYPE TRANSCRIPTIONAL REPRESSOR ALLR"/>
    <property type="match status" value="1"/>
</dbReference>
<dbReference type="InterPro" id="IPR036388">
    <property type="entry name" value="WH-like_DNA-bd_sf"/>
</dbReference>
<dbReference type="RefSeq" id="WP_388006786.1">
    <property type="nucleotide sequence ID" value="NZ_JBHUEE010000005.1"/>
</dbReference>
<organism evidence="6 7">
    <name type="scientific">Georgenia deserti</name>
    <dbReference type="NCBI Taxonomy" id="2093781"/>
    <lineage>
        <taxon>Bacteria</taxon>
        <taxon>Bacillati</taxon>
        <taxon>Actinomycetota</taxon>
        <taxon>Actinomycetes</taxon>
        <taxon>Micrococcales</taxon>
        <taxon>Bogoriellaceae</taxon>
        <taxon>Georgenia</taxon>
    </lineage>
</organism>
<dbReference type="SUPFAM" id="SSF55781">
    <property type="entry name" value="GAF domain-like"/>
    <property type="match status" value="1"/>
</dbReference>
<evidence type="ECO:0000256" key="3">
    <source>
        <dbReference type="ARBA" id="ARBA00023163"/>
    </source>
</evidence>
<protein>
    <submittedName>
        <fullName evidence="6">IclR family transcriptional regulator</fullName>
    </submittedName>
</protein>
<evidence type="ECO:0000313" key="6">
    <source>
        <dbReference type="EMBL" id="MFD1718459.1"/>
    </source>
</evidence>
<evidence type="ECO:0000256" key="1">
    <source>
        <dbReference type="ARBA" id="ARBA00023015"/>
    </source>
</evidence>
<dbReference type="InterPro" id="IPR014757">
    <property type="entry name" value="Tscrpt_reg_IclR_C"/>
</dbReference>
<evidence type="ECO:0000313" key="7">
    <source>
        <dbReference type="Proteomes" id="UP001597277"/>
    </source>
</evidence>
<proteinExistence type="predicted"/>
<dbReference type="SMART" id="SM00346">
    <property type="entry name" value="HTH_ICLR"/>
    <property type="match status" value="1"/>
</dbReference>
<name>A0ABW4L5M3_9MICO</name>
<gene>
    <name evidence="6" type="ORF">ACFSE6_11470</name>
</gene>
<dbReference type="Pfam" id="PF09339">
    <property type="entry name" value="HTH_IclR"/>
    <property type="match status" value="1"/>
</dbReference>
<feature type="domain" description="IclR-ED" evidence="5">
    <location>
        <begin position="71"/>
        <end position="248"/>
    </location>
</feature>
<sequence>MPARPGELLTVSRALQVLRAFSEDRPSRGVTELAAELGMDKSQVHRMLATLALHGFTVMDPASRRYTLGPALVQLGHRAERSPGVRHQLEPHLEDLAAATGESTVVCVPDGYRYRTIAACEGPGMVRYATALGRSYPGHQGATGHAIFAFHPTVSPADLLGADGHQPEEETVTDLRARHKQVREDGYAITEGEFDARVMAVAAPVLRDGTVFGSVSVLGPPEYMRRTTDEIVAAVLAGAARIGETLHP</sequence>
<feature type="domain" description="HTH iclR-type" evidence="4">
    <location>
        <begin position="8"/>
        <end position="70"/>
    </location>
</feature>
<evidence type="ECO:0000256" key="2">
    <source>
        <dbReference type="ARBA" id="ARBA00023125"/>
    </source>
</evidence>
<evidence type="ECO:0000259" key="4">
    <source>
        <dbReference type="PROSITE" id="PS51077"/>
    </source>
</evidence>
<keyword evidence="2" id="KW-0238">DNA-binding</keyword>
<dbReference type="InterPro" id="IPR050707">
    <property type="entry name" value="HTH_MetabolicPath_Reg"/>
</dbReference>
<dbReference type="InterPro" id="IPR036390">
    <property type="entry name" value="WH_DNA-bd_sf"/>
</dbReference>
<dbReference type="PANTHER" id="PTHR30136">
    <property type="entry name" value="HELIX-TURN-HELIX TRANSCRIPTIONAL REGULATOR, ICLR FAMILY"/>
    <property type="match status" value="1"/>
</dbReference>
<comment type="caution">
    <text evidence="6">The sequence shown here is derived from an EMBL/GenBank/DDBJ whole genome shotgun (WGS) entry which is preliminary data.</text>
</comment>
<dbReference type="InterPro" id="IPR005471">
    <property type="entry name" value="Tscrpt_reg_IclR_N"/>
</dbReference>
<evidence type="ECO:0000259" key="5">
    <source>
        <dbReference type="PROSITE" id="PS51078"/>
    </source>
</evidence>
<dbReference type="Pfam" id="PF01614">
    <property type="entry name" value="IclR_C"/>
    <property type="match status" value="1"/>
</dbReference>
<dbReference type="SUPFAM" id="SSF46785">
    <property type="entry name" value="Winged helix' DNA-binding domain"/>
    <property type="match status" value="1"/>
</dbReference>
<dbReference type="Gene3D" id="1.10.10.10">
    <property type="entry name" value="Winged helix-like DNA-binding domain superfamily/Winged helix DNA-binding domain"/>
    <property type="match status" value="1"/>
</dbReference>
<keyword evidence="1" id="KW-0805">Transcription regulation</keyword>
<dbReference type="Gene3D" id="3.30.450.40">
    <property type="match status" value="1"/>
</dbReference>